<comment type="subcellular location">
    <subcellularLocation>
        <location evidence="1 9">Nucleus</location>
    </subcellularLocation>
</comment>
<evidence type="ECO:0000256" key="3">
    <source>
        <dbReference type="ARBA" id="ARBA00020637"/>
    </source>
</evidence>
<dbReference type="GO" id="GO:0003712">
    <property type="term" value="F:transcription coregulator activity"/>
    <property type="evidence" value="ECO:0007669"/>
    <property type="project" value="InterPro"/>
</dbReference>
<gene>
    <name evidence="9" type="primary">MED8</name>
    <name evidence="11" type="ORF">Dda_4905</name>
</gene>
<dbReference type="GO" id="GO:0000978">
    <property type="term" value="F:RNA polymerase II cis-regulatory region sequence-specific DNA binding"/>
    <property type="evidence" value="ECO:0007669"/>
    <property type="project" value="TreeGrafter"/>
</dbReference>
<dbReference type="Pfam" id="PF10232">
    <property type="entry name" value="Med8"/>
    <property type="match status" value="1"/>
</dbReference>
<evidence type="ECO:0000256" key="7">
    <source>
        <dbReference type="ARBA" id="ARBA00023242"/>
    </source>
</evidence>
<name>A0AAD6NL27_DREDA</name>
<dbReference type="GO" id="GO:0006357">
    <property type="term" value="P:regulation of transcription by RNA polymerase II"/>
    <property type="evidence" value="ECO:0007669"/>
    <property type="project" value="InterPro"/>
</dbReference>
<dbReference type="GO" id="GO:0070847">
    <property type="term" value="C:core mediator complex"/>
    <property type="evidence" value="ECO:0007669"/>
    <property type="project" value="TreeGrafter"/>
</dbReference>
<dbReference type="Proteomes" id="UP001221413">
    <property type="component" value="Unassembled WGS sequence"/>
</dbReference>
<keyword evidence="6 9" id="KW-0804">Transcription</keyword>
<dbReference type="Gene3D" id="1.20.58.1710">
    <property type="match status" value="1"/>
</dbReference>
<evidence type="ECO:0000256" key="10">
    <source>
        <dbReference type="SAM" id="MobiDB-lite"/>
    </source>
</evidence>
<dbReference type="EMBL" id="JAQGDS010000005">
    <property type="protein sequence ID" value="KAJ6260678.1"/>
    <property type="molecule type" value="Genomic_DNA"/>
</dbReference>
<evidence type="ECO:0000256" key="6">
    <source>
        <dbReference type="ARBA" id="ARBA00023163"/>
    </source>
</evidence>
<comment type="function">
    <text evidence="9">Component of the Mediator complex, a coactivator involved in the regulated transcription of nearly all RNA polymerase II-dependent genes. Mediator functions as a bridge to convey information from gene-specific regulatory proteins to the basal RNA polymerase II transcription machinery. Mediator is recruited to promoters by direct interactions with regulatory proteins and serves as a scaffold for the assembly of a functional preinitiation complex with RNA polymerase II and the general transcription factors.</text>
</comment>
<dbReference type="GO" id="GO:0016592">
    <property type="term" value="C:mediator complex"/>
    <property type="evidence" value="ECO:0007669"/>
    <property type="project" value="InterPro"/>
</dbReference>
<keyword evidence="5 9" id="KW-0010">Activator</keyword>
<dbReference type="Gene3D" id="6.10.250.2610">
    <property type="match status" value="1"/>
</dbReference>
<feature type="region of interest" description="Disordered" evidence="10">
    <location>
        <begin position="131"/>
        <end position="183"/>
    </location>
</feature>
<evidence type="ECO:0000256" key="5">
    <source>
        <dbReference type="ARBA" id="ARBA00023159"/>
    </source>
</evidence>
<evidence type="ECO:0000313" key="11">
    <source>
        <dbReference type="EMBL" id="KAJ6260678.1"/>
    </source>
</evidence>
<evidence type="ECO:0000256" key="2">
    <source>
        <dbReference type="ARBA" id="ARBA00005716"/>
    </source>
</evidence>
<feature type="compositionally biased region" description="Acidic residues" evidence="10">
    <location>
        <begin position="145"/>
        <end position="173"/>
    </location>
</feature>
<evidence type="ECO:0000256" key="8">
    <source>
        <dbReference type="ARBA" id="ARBA00031261"/>
    </source>
</evidence>
<evidence type="ECO:0000256" key="9">
    <source>
        <dbReference type="RuleBase" id="RU364144"/>
    </source>
</evidence>
<evidence type="ECO:0000313" key="12">
    <source>
        <dbReference type="Proteomes" id="UP001221413"/>
    </source>
</evidence>
<evidence type="ECO:0000256" key="1">
    <source>
        <dbReference type="ARBA" id="ARBA00004123"/>
    </source>
</evidence>
<comment type="subunit">
    <text evidence="9">Component of the Mediator complex.</text>
</comment>
<evidence type="ECO:0000256" key="4">
    <source>
        <dbReference type="ARBA" id="ARBA00023015"/>
    </source>
</evidence>
<keyword evidence="7 9" id="KW-0539">Nucleus</keyword>
<dbReference type="AlphaFoldDB" id="A0AAD6NL27"/>
<comment type="similarity">
    <text evidence="2 9">Belongs to the Mediator complex subunit 8 family.</text>
</comment>
<reference evidence="11" key="1">
    <citation type="submission" date="2023-01" db="EMBL/GenBank/DDBJ databases">
        <title>The chitinases involved in constricting ring structure development in the nematode-trapping fungus Drechslerella dactyloides.</title>
        <authorList>
            <person name="Wang R."/>
            <person name="Zhang L."/>
            <person name="Tang P."/>
            <person name="Li S."/>
            <person name="Liang L."/>
        </authorList>
    </citation>
    <scope>NUCLEOTIDE SEQUENCE</scope>
    <source>
        <strain evidence="11">YMF1.00031</strain>
    </source>
</reference>
<dbReference type="PANTHER" id="PTHR13074:SF9">
    <property type="entry name" value="MEDIATOR OF RNA POLYMERASE II TRANSCRIPTION SUBUNIT 8"/>
    <property type="match status" value="1"/>
</dbReference>
<keyword evidence="4 9" id="KW-0805">Transcription regulation</keyword>
<protein>
    <recommendedName>
        <fullName evidence="3 9">Mediator of RNA polymerase II transcription subunit 8</fullName>
    </recommendedName>
    <alternativeName>
        <fullName evidence="8 9">Mediator complex subunit 8</fullName>
    </alternativeName>
</protein>
<accession>A0AAD6NL27</accession>
<dbReference type="PANTHER" id="PTHR13074">
    <property type="entry name" value="MEDIATOR OF RNA POLYMERASE II TRANSCRIPTION SUBUNIT 8"/>
    <property type="match status" value="1"/>
</dbReference>
<organism evidence="11 12">
    <name type="scientific">Drechslerella dactyloides</name>
    <name type="common">Nematode-trapping fungus</name>
    <name type="synonym">Arthrobotrys dactyloides</name>
    <dbReference type="NCBI Taxonomy" id="74499"/>
    <lineage>
        <taxon>Eukaryota</taxon>
        <taxon>Fungi</taxon>
        <taxon>Dikarya</taxon>
        <taxon>Ascomycota</taxon>
        <taxon>Pezizomycotina</taxon>
        <taxon>Orbiliomycetes</taxon>
        <taxon>Orbiliales</taxon>
        <taxon>Orbiliaceae</taxon>
        <taxon>Drechslerella</taxon>
    </lineage>
</organism>
<keyword evidence="12" id="KW-1185">Reference proteome</keyword>
<proteinExistence type="inferred from homology"/>
<comment type="caution">
    <text evidence="11">The sequence shown here is derived from an EMBL/GenBank/DDBJ whole genome shotgun (WGS) entry which is preliminary data.</text>
</comment>
<dbReference type="InterPro" id="IPR019364">
    <property type="entry name" value="Mediatior_Med8_fun/met"/>
</dbReference>
<sequence>MRRRHAAPTKTTPLAISSTSRLTDALDRLRVQLGLLTQSIGSLLQELRTADPLPPWPSLTAQLAILNSQLSTLSRTLHQHSTALTTTVVFPLPNFPARTQENLLNLLLRKKLAPEVEEWLAAGRDKGLAVKGAALPNGKGKGGSDDEGSSEDENNSDEEDDEDSDDDMQDADGEEGKKRNRHWALKAVVKEQRSRDWDADFTKEELERVAGDPAKVETGLKLDAHGRILKRSIDPASMNKRDEKGWTLEMMFRFMSAGIRPDAPAR</sequence>